<reference evidence="1" key="2">
    <citation type="journal article" date="2023" name="IMA Fungus">
        <title>Comparative genomic study of the Penicillium genus elucidates a diverse pangenome and 15 lateral gene transfer events.</title>
        <authorList>
            <person name="Petersen C."/>
            <person name="Sorensen T."/>
            <person name="Nielsen M.R."/>
            <person name="Sondergaard T.E."/>
            <person name="Sorensen J.L."/>
            <person name="Fitzpatrick D.A."/>
            <person name="Frisvad J.C."/>
            <person name="Nielsen K.L."/>
        </authorList>
    </citation>
    <scope>NUCLEOTIDE SEQUENCE</scope>
    <source>
        <strain evidence="1">IBT 29677</strain>
    </source>
</reference>
<keyword evidence="1" id="KW-0378">Hydrolase</keyword>
<sequence>MADQLHIASLGSSFAAGPAGALSAKLTDLTSSGATLLNITTEQQSAPFSKTTFAPQISKIPNDVDIITITAGGNDLGYIGEVLKDTWDNTLVGKTMNFFICAINAIKAIVTRAFRTPKHEPAASTISSEEFIDRMGGVIDEIHQKTPNAHIFLVEYLALFGTETTPGRDVAFGQERIDHHRNTASGLQFAYEKVASSRSEWCTRVPMHTISQNHALGSQEPWVEGLSMRLLFQRGPMFHPNLKGMEAVASELVKMIKKDN</sequence>
<dbReference type="PANTHER" id="PTHR37981">
    <property type="entry name" value="LIPASE 2"/>
    <property type="match status" value="1"/>
</dbReference>
<dbReference type="GO" id="GO:0006629">
    <property type="term" value="P:lipid metabolic process"/>
    <property type="evidence" value="ECO:0007669"/>
    <property type="project" value="TreeGrafter"/>
</dbReference>
<dbReference type="EMBL" id="JAPZBU010000008">
    <property type="protein sequence ID" value="KAJ5392290.1"/>
    <property type="molecule type" value="Genomic_DNA"/>
</dbReference>
<dbReference type="RefSeq" id="XP_056487968.1">
    <property type="nucleotide sequence ID" value="XM_056632417.1"/>
</dbReference>
<evidence type="ECO:0000313" key="1">
    <source>
        <dbReference type="EMBL" id="KAJ5392290.1"/>
    </source>
</evidence>
<gene>
    <name evidence="1" type="ORF">N7509_007780</name>
</gene>
<proteinExistence type="predicted"/>
<accession>A0A9W9VZQ7</accession>
<dbReference type="InterPro" id="IPR037460">
    <property type="entry name" value="SEST-like"/>
</dbReference>
<dbReference type="Proteomes" id="UP001147747">
    <property type="component" value="Unassembled WGS sequence"/>
</dbReference>
<dbReference type="Gene3D" id="3.40.50.1110">
    <property type="entry name" value="SGNH hydrolase"/>
    <property type="match status" value="1"/>
</dbReference>
<dbReference type="OrthoDB" id="21678at2759"/>
<dbReference type="PANTHER" id="PTHR37981:SF1">
    <property type="entry name" value="SGNH HYDROLASE-TYPE ESTERASE DOMAIN-CONTAINING PROTEIN"/>
    <property type="match status" value="1"/>
</dbReference>
<dbReference type="GeneID" id="81371397"/>
<comment type="caution">
    <text evidence="1">The sequence shown here is derived from an EMBL/GenBank/DDBJ whole genome shotgun (WGS) entry which is preliminary data.</text>
</comment>
<dbReference type="AlphaFoldDB" id="A0A9W9VZQ7"/>
<dbReference type="GO" id="GO:0016788">
    <property type="term" value="F:hydrolase activity, acting on ester bonds"/>
    <property type="evidence" value="ECO:0007669"/>
    <property type="project" value="InterPro"/>
</dbReference>
<evidence type="ECO:0000313" key="2">
    <source>
        <dbReference type="Proteomes" id="UP001147747"/>
    </source>
</evidence>
<dbReference type="InterPro" id="IPR036514">
    <property type="entry name" value="SGNH_hydro_sf"/>
</dbReference>
<name>A0A9W9VZQ7_9EURO</name>
<dbReference type="SUPFAM" id="SSF52266">
    <property type="entry name" value="SGNH hydrolase"/>
    <property type="match status" value="1"/>
</dbReference>
<protein>
    <submittedName>
        <fullName evidence="1">SGNH hydrolase-type esterase domain-containing protein</fullName>
    </submittedName>
</protein>
<keyword evidence="2" id="KW-1185">Reference proteome</keyword>
<reference evidence="1" key="1">
    <citation type="submission" date="2022-12" db="EMBL/GenBank/DDBJ databases">
        <authorList>
            <person name="Petersen C."/>
        </authorList>
    </citation>
    <scope>NUCLEOTIDE SEQUENCE</scope>
    <source>
        <strain evidence="1">IBT 29677</strain>
    </source>
</reference>
<organism evidence="1 2">
    <name type="scientific">Penicillium cosmopolitanum</name>
    <dbReference type="NCBI Taxonomy" id="1131564"/>
    <lineage>
        <taxon>Eukaryota</taxon>
        <taxon>Fungi</taxon>
        <taxon>Dikarya</taxon>
        <taxon>Ascomycota</taxon>
        <taxon>Pezizomycotina</taxon>
        <taxon>Eurotiomycetes</taxon>
        <taxon>Eurotiomycetidae</taxon>
        <taxon>Eurotiales</taxon>
        <taxon>Aspergillaceae</taxon>
        <taxon>Penicillium</taxon>
    </lineage>
</organism>